<accession>A0A9J5ZPZ4</accession>
<name>A0A9J5ZPZ4_SOLCO</name>
<evidence type="ECO:0000313" key="3">
    <source>
        <dbReference type="Proteomes" id="UP000824120"/>
    </source>
</evidence>
<evidence type="ECO:0000256" key="1">
    <source>
        <dbReference type="SAM" id="MobiDB-lite"/>
    </source>
</evidence>
<proteinExistence type="predicted"/>
<feature type="region of interest" description="Disordered" evidence="1">
    <location>
        <begin position="77"/>
        <end position="98"/>
    </location>
</feature>
<dbReference type="EMBL" id="JACXVP010000003">
    <property type="protein sequence ID" value="KAG5614179.1"/>
    <property type="molecule type" value="Genomic_DNA"/>
</dbReference>
<reference evidence="2 3" key="1">
    <citation type="submission" date="2020-09" db="EMBL/GenBank/DDBJ databases">
        <title>De no assembly of potato wild relative species, Solanum commersonii.</title>
        <authorList>
            <person name="Cho K."/>
        </authorList>
    </citation>
    <scope>NUCLEOTIDE SEQUENCE [LARGE SCALE GENOMIC DNA]</scope>
    <source>
        <strain evidence="2">LZ3.2</strain>
        <tissue evidence="2">Leaf</tissue>
    </source>
</reference>
<dbReference type="AlphaFoldDB" id="A0A9J5ZPZ4"/>
<organism evidence="2 3">
    <name type="scientific">Solanum commersonii</name>
    <name type="common">Commerson's wild potato</name>
    <name type="synonym">Commerson's nightshade</name>
    <dbReference type="NCBI Taxonomy" id="4109"/>
    <lineage>
        <taxon>Eukaryota</taxon>
        <taxon>Viridiplantae</taxon>
        <taxon>Streptophyta</taxon>
        <taxon>Embryophyta</taxon>
        <taxon>Tracheophyta</taxon>
        <taxon>Spermatophyta</taxon>
        <taxon>Magnoliopsida</taxon>
        <taxon>eudicotyledons</taxon>
        <taxon>Gunneridae</taxon>
        <taxon>Pentapetalae</taxon>
        <taxon>asterids</taxon>
        <taxon>lamiids</taxon>
        <taxon>Solanales</taxon>
        <taxon>Solanaceae</taxon>
        <taxon>Solanoideae</taxon>
        <taxon>Solaneae</taxon>
        <taxon>Solanum</taxon>
    </lineage>
</organism>
<gene>
    <name evidence="2" type="ORF">H5410_014003</name>
</gene>
<dbReference type="Proteomes" id="UP000824120">
    <property type="component" value="Chromosome 3"/>
</dbReference>
<protein>
    <submittedName>
        <fullName evidence="2">Uncharacterized protein</fullName>
    </submittedName>
</protein>
<comment type="caution">
    <text evidence="2">The sequence shown here is derived from an EMBL/GenBank/DDBJ whole genome shotgun (WGS) entry which is preliminary data.</text>
</comment>
<sequence length="98" mass="11260">MIRRCVEQLSFMSPWHNLVTCLGEMIWKVGSKGCFTVNSAYEDLNTVGIEESKERQSTVSSYTARLQVNKPAVANVHQHERDQMGEIRKDQRGFEVLE</sequence>
<evidence type="ECO:0000313" key="2">
    <source>
        <dbReference type="EMBL" id="KAG5614179.1"/>
    </source>
</evidence>
<keyword evidence="3" id="KW-1185">Reference proteome</keyword>